<dbReference type="EC" id="3.1.3.5" evidence="7"/>
<dbReference type="GO" id="GO:0046872">
    <property type="term" value="F:metal ion binding"/>
    <property type="evidence" value="ECO:0007669"/>
    <property type="project" value="UniProtKB-UniRule"/>
</dbReference>
<feature type="domain" description="Survival protein SurE-like phosphatase/nucleotidase" evidence="8">
    <location>
        <begin position="3"/>
        <end position="184"/>
    </location>
</feature>
<evidence type="ECO:0000259" key="8">
    <source>
        <dbReference type="Pfam" id="PF01975"/>
    </source>
</evidence>
<dbReference type="GO" id="GO:0000166">
    <property type="term" value="F:nucleotide binding"/>
    <property type="evidence" value="ECO:0007669"/>
    <property type="project" value="UniProtKB-KW"/>
</dbReference>
<keyword evidence="4 7" id="KW-0479">Metal-binding</keyword>
<organism evidence="9 10">
    <name type="scientific">Parvularcula bermudensis (strain ATCC BAA-594 / HTCC2503 / KCTC 12087)</name>
    <dbReference type="NCBI Taxonomy" id="314260"/>
    <lineage>
        <taxon>Bacteria</taxon>
        <taxon>Pseudomonadati</taxon>
        <taxon>Pseudomonadota</taxon>
        <taxon>Alphaproteobacteria</taxon>
        <taxon>Parvularculales</taxon>
        <taxon>Parvularculaceae</taxon>
        <taxon>Parvularcula</taxon>
    </lineage>
</organism>
<dbReference type="HAMAP" id="MF_00060">
    <property type="entry name" value="SurE"/>
    <property type="match status" value="1"/>
</dbReference>
<dbReference type="Pfam" id="PF01975">
    <property type="entry name" value="SurE"/>
    <property type="match status" value="1"/>
</dbReference>
<dbReference type="AlphaFoldDB" id="E0TB93"/>
<dbReference type="NCBIfam" id="NF001490">
    <property type="entry name" value="PRK00346.1-4"/>
    <property type="match status" value="1"/>
</dbReference>
<dbReference type="STRING" id="314260.PB2503_01082"/>
<dbReference type="GO" id="GO:0004309">
    <property type="term" value="F:exopolyphosphatase activity"/>
    <property type="evidence" value="ECO:0007669"/>
    <property type="project" value="TreeGrafter"/>
</dbReference>
<reference evidence="9 10" key="2">
    <citation type="journal article" date="2011" name="J. Bacteriol.">
        <title>Complete genome sequence of strain HTCC2503T of Parvularcula bermudensis, the type species of the order "Parvularculales" in the class Alphaproteobacteria.</title>
        <authorList>
            <person name="Oh H.M."/>
            <person name="Kang I."/>
            <person name="Vergin K.L."/>
            <person name="Kang D."/>
            <person name="Rhee K.H."/>
            <person name="Giovannoni S.J."/>
            <person name="Cho J.C."/>
        </authorList>
    </citation>
    <scope>NUCLEOTIDE SEQUENCE [LARGE SCALE GENOMIC DNA]</scope>
    <source>
        <strain evidence="10">ATCC BAA-594 / HTCC2503 / KCTC 12087</strain>
    </source>
</reference>
<evidence type="ECO:0000313" key="9">
    <source>
        <dbReference type="EMBL" id="ADM08297.1"/>
    </source>
</evidence>
<keyword evidence="3 7" id="KW-0963">Cytoplasm</keyword>
<dbReference type="eggNOG" id="COG0496">
    <property type="taxonomic scope" value="Bacteria"/>
</dbReference>
<reference evidence="10" key="1">
    <citation type="submission" date="2010-08" db="EMBL/GenBank/DDBJ databases">
        <title>Genome sequence of Parvularcula bermudensis HTCC2503.</title>
        <authorList>
            <person name="Kang D.-M."/>
            <person name="Oh H.-M."/>
            <person name="Cho J.-C."/>
        </authorList>
    </citation>
    <scope>NUCLEOTIDE SEQUENCE [LARGE SCALE GENOMIC DNA]</scope>
    <source>
        <strain evidence="10">ATCC BAA-594 / HTCC2503 / KCTC 12087</strain>
    </source>
</reference>
<dbReference type="InterPro" id="IPR030048">
    <property type="entry name" value="SurE"/>
</dbReference>
<dbReference type="InterPro" id="IPR036523">
    <property type="entry name" value="SurE-like_sf"/>
</dbReference>
<feature type="binding site" evidence="7">
    <location>
        <position position="8"/>
    </location>
    <ligand>
        <name>a divalent metal cation</name>
        <dbReference type="ChEBI" id="CHEBI:60240"/>
    </ligand>
</feature>
<feature type="binding site" evidence="7">
    <location>
        <position position="92"/>
    </location>
    <ligand>
        <name>a divalent metal cation</name>
        <dbReference type="ChEBI" id="CHEBI:60240"/>
    </ligand>
</feature>
<dbReference type="PANTHER" id="PTHR30457:SF12">
    <property type="entry name" value="5'_3'-NUCLEOTIDASE SURE"/>
    <property type="match status" value="1"/>
</dbReference>
<evidence type="ECO:0000256" key="4">
    <source>
        <dbReference type="ARBA" id="ARBA00022723"/>
    </source>
</evidence>
<dbReference type="Gene3D" id="3.40.1210.10">
    <property type="entry name" value="Survival protein SurE-like phosphatase/nucleotidase"/>
    <property type="match status" value="1"/>
</dbReference>
<evidence type="ECO:0000256" key="6">
    <source>
        <dbReference type="ARBA" id="ARBA00022801"/>
    </source>
</evidence>
<evidence type="ECO:0000256" key="5">
    <source>
        <dbReference type="ARBA" id="ARBA00022741"/>
    </source>
</evidence>
<evidence type="ECO:0000313" key="10">
    <source>
        <dbReference type="Proteomes" id="UP000001302"/>
    </source>
</evidence>
<dbReference type="GO" id="GO:0005737">
    <property type="term" value="C:cytoplasm"/>
    <property type="evidence" value="ECO:0007669"/>
    <property type="project" value="UniProtKB-SubCell"/>
</dbReference>
<accession>E0TB93</accession>
<comment type="function">
    <text evidence="7">Nucleotidase that shows phosphatase activity on nucleoside 5'-monophosphates.</text>
</comment>
<feature type="binding site" evidence="7">
    <location>
        <position position="9"/>
    </location>
    <ligand>
        <name>a divalent metal cation</name>
        <dbReference type="ChEBI" id="CHEBI:60240"/>
    </ligand>
</feature>
<evidence type="ECO:0000256" key="1">
    <source>
        <dbReference type="ARBA" id="ARBA00000815"/>
    </source>
</evidence>
<name>E0TB93_PARBH</name>
<dbReference type="HOGENOM" id="CLU_045192_1_2_5"/>
<dbReference type="Proteomes" id="UP000001302">
    <property type="component" value="Chromosome"/>
</dbReference>
<dbReference type="GO" id="GO:0008253">
    <property type="term" value="F:5'-nucleotidase activity"/>
    <property type="evidence" value="ECO:0007669"/>
    <property type="project" value="UniProtKB-UniRule"/>
</dbReference>
<evidence type="ECO:0000256" key="3">
    <source>
        <dbReference type="ARBA" id="ARBA00022490"/>
    </source>
</evidence>
<comment type="similarity">
    <text evidence="2 7">Belongs to the SurE nucleotidase family.</text>
</comment>
<dbReference type="InterPro" id="IPR002828">
    <property type="entry name" value="SurE-like_Pase/nucleotidase"/>
</dbReference>
<comment type="cofactor">
    <cofactor evidence="7">
        <name>a divalent metal cation</name>
        <dbReference type="ChEBI" id="CHEBI:60240"/>
    </cofactor>
    <text evidence="7">Binds 1 divalent metal cation per subunit.</text>
</comment>
<comment type="subcellular location">
    <subcellularLocation>
        <location evidence="7">Cytoplasm</location>
    </subcellularLocation>
</comment>
<dbReference type="EMBL" id="CP002156">
    <property type="protein sequence ID" value="ADM08297.1"/>
    <property type="molecule type" value="Genomic_DNA"/>
</dbReference>
<gene>
    <name evidence="7" type="primary">surE</name>
    <name evidence="9" type="ordered locus">PB2503_01082</name>
</gene>
<sequence>MRILCSNDDGIHSPGLAALEDIARTLSDDVWTVAPEIDQSGMSRSITLTRPLRIRKEGDQRFAVDGTPTDCVQLAVGHLLDRRPDLVLSGVNNGHNLAEDVSFSGTIAVALHGMTYKIPSVAFSQARMDRNKPRWDTARAWGPKVLKRLLDVGWPDDVVMNVNFPNRGPEEVGGVAVCHQGRRANVELYAEERTDLRQRRYYWFGFQGTPEEPPAGTDLRAIYDGLVAVTPLHLAFTHEPTMPALEKALDDLAE</sequence>
<dbReference type="NCBIfam" id="TIGR00087">
    <property type="entry name" value="surE"/>
    <property type="match status" value="1"/>
</dbReference>
<keyword evidence="10" id="KW-1185">Reference proteome</keyword>
<feature type="binding site" evidence="7">
    <location>
        <position position="40"/>
    </location>
    <ligand>
        <name>a divalent metal cation</name>
        <dbReference type="ChEBI" id="CHEBI:60240"/>
    </ligand>
</feature>
<evidence type="ECO:0000256" key="2">
    <source>
        <dbReference type="ARBA" id="ARBA00011062"/>
    </source>
</evidence>
<proteinExistence type="inferred from homology"/>
<dbReference type="PANTHER" id="PTHR30457">
    <property type="entry name" value="5'-NUCLEOTIDASE SURE"/>
    <property type="match status" value="1"/>
</dbReference>
<evidence type="ECO:0000256" key="7">
    <source>
        <dbReference type="HAMAP-Rule" id="MF_00060"/>
    </source>
</evidence>
<comment type="catalytic activity">
    <reaction evidence="1 7">
        <text>a ribonucleoside 5'-phosphate + H2O = a ribonucleoside + phosphate</text>
        <dbReference type="Rhea" id="RHEA:12484"/>
        <dbReference type="ChEBI" id="CHEBI:15377"/>
        <dbReference type="ChEBI" id="CHEBI:18254"/>
        <dbReference type="ChEBI" id="CHEBI:43474"/>
        <dbReference type="ChEBI" id="CHEBI:58043"/>
        <dbReference type="EC" id="3.1.3.5"/>
    </reaction>
</comment>
<dbReference type="KEGG" id="pbr:PB2503_01082"/>
<protein>
    <recommendedName>
        <fullName evidence="7">5'-nucleotidase SurE</fullName>
        <ecNumber evidence="7">3.1.3.5</ecNumber>
    </recommendedName>
    <alternativeName>
        <fullName evidence="7">Nucleoside 5'-monophosphate phosphohydrolase</fullName>
    </alternativeName>
</protein>
<keyword evidence="6 7" id="KW-0378">Hydrolase</keyword>
<dbReference type="RefSeq" id="WP_013299271.1">
    <property type="nucleotide sequence ID" value="NC_014414.1"/>
</dbReference>
<keyword evidence="5 7" id="KW-0547">Nucleotide-binding</keyword>
<dbReference type="SUPFAM" id="SSF64167">
    <property type="entry name" value="SurE-like"/>
    <property type="match status" value="1"/>
</dbReference>
<dbReference type="OrthoDB" id="9780815at2"/>
<dbReference type="GO" id="GO:0008254">
    <property type="term" value="F:3'-nucleotidase activity"/>
    <property type="evidence" value="ECO:0007669"/>
    <property type="project" value="TreeGrafter"/>
</dbReference>